<evidence type="ECO:0000256" key="2">
    <source>
        <dbReference type="ARBA" id="ARBA00022801"/>
    </source>
</evidence>
<dbReference type="SUPFAM" id="SSF53474">
    <property type="entry name" value="alpha/beta-Hydrolases"/>
    <property type="match status" value="1"/>
</dbReference>
<dbReference type="EC" id="3.1.1.47" evidence="1"/>
<evidence type="ECO:0000256" key="1">
    <source>
        <dbReference type="ARBA" id="ARBA00013201"/>
    </source>
</evidence>
<keyword evidence="5" id="KW-0472">Membrane</keyword>
<gene>
    <name evidence="7" type="ORF">Z518_06511</name>
</gene>
<accession>A0A0D2II70</accession>
<dbReference type="HOGENOM" id="CLU_022501_3_0_1"/>
<dbReference type="Gene3D" id="3.40.50.1820">
    <property type="entry name" value="alpha/beta hydrolase"/>
    <property type="match status" value="1"/>
</dbReference>
<dbReference type="InterPro" id="IPR022703">
    <property type="entry name" value="DUF3533"/>
</dbReference>
<dbReference type="RefSeq" id="XP_013270097.1">
    <property type="nucleotide sequence ID" value="XM_013414643.1"/>
</dbReference>
<keyword evidence="2" id="KW-0378">Hydrolase</keyword>
<dbReference type="EMBL" id="KN847479">
    <property type="protein sequence ID" value="KIX02961.1"/>
    <property type="molecule type" value="Genomic_DNA"/>
</dbReference>
<sequence length="663" mass="73368">MQAHDAIDQEKAFSAVVIHANASTLLRQAVAAGNSSYDLSGACQTIYVEARDQVAVGSHIVPELERFLTYVISTFAWSWVPEAMNSTNTPTTIPPQGASPAIGLTTINLRRFSPTTVNPGCHRRAHLPDHHRVFLFRLLSADALYTGVQSHQQHGAAMVSMVWDRLRQQLRPVLRPRMTWKYLLCVGLATYSVCWFLFASPVFSSNYLPPYTGPYSVGAIDLEIPTEPRVIHGARFKDSGHPAFQLETVLFTLYYPSSKGVTSSKPHHLWVPRPLGIVATGYARFARISNFVTNTILTWGMWAWVGGIKIPAQVDVPLHDSPVVRQSFDPFNYPVEIDDGFPVMVFSHGMASSRTQYTQYCGELASRGHVVAAIEHRDGSGPGSVIMQNNKKNRNLLHFSLGDVHPDSGLDSETFKQAQLDFRQAEVEATVRVLRHINEGRGGQVFSMNSRREGQDLHLWQGRLAMNNATVGGHSFGATLALQTLKNGPSNALPFQGAVVLDPGKRSGLLNHDVHVSTLIIHSNSWSSRHSIFFGRPHFDVVKDVVQGILKRGKDAWFLTSLGTSHPSVTDAPLIEPLLLSWTTGSAIDAHEGVNQYVKVSEKFLRYQSTGEKAGLLSECVTHPEYNAEDKNRTDSGPLPRKFWKYWQIHVAPPSCGSKELGD</sequence>
<dbReference type="OrthoDB" id="2363873at2759"/>
<dbReference type="GeneID" id="25294582"/>
<dbReference type="Proteomes" id="UP000053617">
    <property type="component" value="Unassembled WGS sequence"/>
</dbReference>
<keyword evidence="4" id="KW-0443">Lipid metabolism</keyword>
<dbReference type="Pfam" id="PF03403">
    <property type="entry name" value="PAF-AH_p_II"/>
    <property type="match status" value="1"/>
</dbReference>
<keyword evidence="8" id="KW-1185">Reference proteome</keyword>
<protein>
    <recommendedName>
        <fullName evidence="1">1-alkyl-2-acetylglycerophosphocholine esterase</fullName>
        <ecNumber evidence="1">3.1.1.47</ecNumber>
    </recommendedName>
</protein>
<dbReference type="AlphaFoldDB" id="A0A0D2II70"/>
<evidence type="ECO:0000313" key="7">
    <source>
        <dbReference type="EMBL" id="KIX02961.1"/>
    </source>
</evidence>
<dbReference type="STRING" id="1442369.A0A0D2II70"/>
<dbReference type="PANTHER" id="PTHR10272">
    <property type="entry name" value="PLATELET-ACTIVATING FACTOR ACETYLHYDROLASE"/>
    <property type="match status" value="1"/>
</dbReference>
<evidence type="ECO:0000259" key="6">
    <source>
        <dbReference type="Pfam" id="PF12051"/>
    </source>
</evidence>
<evidence type="ECO:0000313" key="8">
    <source>
        <dbReference type="Proteomes" id="UP000053617"/>
    </source>
</evidence>
<feature type="transmembrane region" description="Helical" evidence="5">
    <location>
        <begin position="180"/>
        <end position="198"/>
    </location>
</feature>
<keyword evidence="3" id="KW-0442">Lipid degradation</keyword>
<dbReference type="Pfam" id="PF12051">
    <property type="entry name" value="DUF3533"/>
    <property type="match status" value="1"/>
</dbReference>
<dbReference type="PANTHER" id="PTHR10272:SF11">
    <property type="entry name" value="PHOSPHOLIPASE-RELATED"/>
    <property type="match status" value="1"/>
</dbReference>
<dbReference type="VEuPathDB" id="FungiDB:Z518_06511"/>
<dbReference type="InterPro" id="IPR029058">
    <property type="entry name" value="AB_hydrolase_fold"/>
</dbReference>
<keyword evidence="5" id="KW-1133">Transmembrane helix</keyword>
<evidence type="ECO:0000256" key="4">
    <source>
        <dbReference type="ARBA" id="ARBA00023098"/>
    </source>
</evidence>
<keyword evidence="5" id="KW-0812">Transmembrane</keyword>
<dbReference type="GO" id="GO:0003847">
    <property type="term" value="F:1-alkyl-2-acetylglycerophosphocholine esterase activity"/>
    <property type="evidence" value="ECO:0007669"/>
    <property type="project" value="UniProtKB-EC"/>
</dbReference>
<reference evidence="7 8" key="1">
    <citation type="submission" date="2015-01" db="EMBL/GenBank/DDBJ databases">
        <title>The Genome Sequence of Rhinocladiella mackenzie CBS 650.93.</title>
        <authorList>
            <consortium name="The Broad Institute Genomics Platform"/>
            <person name="Cuomo C."/>
            <person name="de Hoog S."/>
            <person name="Gorbushina A."/>
            <person name="Stielow B."/>
            <person name="Teixiera M."/>
            <person name="Abouelleil A."/>
            <person name="Chapman S.B."/>
            <person name="Priest M."/>
            <person name="Young S.K."/>
            <person name="Wortman J."/>
            <person name="Nusbaum C."/>
            <person name="Birren B."/>
        </authorList>
    </citation>
    <scope>NUCLEOTIDE SEQUENCE [LARGE SCALE GENOMIC DNA]</scope>
    <source>
        <strain evidence="7 8">CBS 650.93</strain>
    </source>
</reference>
<dbReference type="GO" id="GO:0016042">
    <property type="term" value="P:lipid catabolic process"/>
    <property type="evidence" value="ECO:0007669"/>
    <property type="project" value="UniProtKB-KW"/>
</dbReference>
<evidence type="ECO:0000256" key="3">
    <source>
        <dbReference type="ARBA" id="ARBA00022963"/>
    </source>
</evidence>
<feature type="domain" description="DUF3533" evidence="6">
    <location>
        <begin position="5"/>
        <end position="115"/>
    </location>
</feature>
<proteinExistence type="predicted"/>
<evidence type="ECO:0000256" key="5">
    <source>
        <dbReference type="SAM" id="Phobius"/>
    </source>
</evidence>
<organism evidence="7 8">
    <name type="scientific">Rhinocladiella mackenziei CBS 650.93</name>
    <dbReference type="NCBI Taxonomy" id="1442369"/>
    <lineage>
        <taxon>Eukaryota</taxon>
        <taxon>Fungi</taxon>
        <taxon>Dikarya</taxon>
        <taxon>Ascomycota</taxon>
        <taxon>Pezizomycotina</taxon>
        <taxon>Eurotiomycetes</taxon>
        <taxon>Chaetothyriomycetidae</taxon>
        <taxon>Chaetothyriales</taxon>
        <taxon>Herpotrichiellaceae</taxon>
        <taxon>Rhinocladiella</taxon>
    </lineage>
</organism>
<name>A0A0D2II70_9EURO</name>